<feature type="region of interest" description="Disordered" evidence="1">
    <location>
        <begin position="125"/>
        <end position="148"/>
    </location>
</feature>
<dbReference type="EMBL" id="JAKKPZ010001094">
    <property type="protein sequence ID" value="KAI1690766.1"/>
    <property type="molecule type" value="Genomic_DNA"/>
</dbReference>
<feature type="region of interest" description="Disordered" evidence="1">
    <location>
        <begin position="1"/>
        <end position="111"/>
    </location>
</feature>
<evidence type="ECO:0000313" key="2">
    <source>
        <dbReference type="EMBL" id="KAI1690766.1"/>
    </source>
</evidence>
<feature type="compositionally biased region" description="Basic and acidic residues" evidence="1">
    <location>
        <begin position="44"/>
        <end position="69"/>
    </location>
</feature>
<feature type="compositionally biased region" description="Basic and acidic residues" evidence="1">
    <location>
        <begin position="87"/>
        <end position="111"/>
    </location>
</feature>
<accession>A0AAD4MDQ3</accession>
<evidence type="ECO:0000313" key="3">
    <source>
        <dbReference type="Proteomes" id="UP001201812"/>
    </source>
</evidence>
<dbReference type="AlphaFoldDB" id="A0AAD4MDQ3"/>
<protein>
    <submittedName>
        <fullName evidence="2">Uncharacterized protein</fullName>
    </submittedName>
</protein>
<sequence length="148" mass="16172">MASMLPRKITQTAPEAAIRRPVSTPGRVFWPSTGGGESGAHQRHQGEDGAGGDRAREFQRHEHRQHISGDEAAEQEESPGLPRPRCRHLEGAEGQRRHDDDGQHVAPERQRFGLHVACREAAKGEGTAMSTAKSSMARWPLSFSPPVA</sequence>
<gene>
    <name evidence="2" type="ORF">DdX_22305</name>
</gene>
<evidence type="ECO:0000256" key="1">
    <source>
        <dbReference type="SAM" id="MobiDB-lite"/>
    </source>
</evidence>
<name>A0AAD4MDQ3_9BILA</name>
<organism evidence="2 3">
    <name type="scientific">Ditylenchus destructor</name>
    <dbReference type="NCBI Taxonomy" id="166010"/>
    <lineage>
        <taxon>Eukaryota</taxon>
        <taxon>Metazoa</taxon>
        <taxon>Ecdysozoa</taxon>
        <taxon>Nematoda</taxon>
        <taxon>Chromadorea</taxon>
        <taxon>Rhabditida</taxon>
        <taxon>Tylenchina</taxon>
        <taxon>Tylenchomorpha</taxon>
        <taxon>Sphaerularioidea</taxon>
        <taxon>Anguinidae</taxon>
        <taxon>Anguininae</taxon>
        <taxon>Ditylenchus</taxon>
    </lineage>
</organism>
<comment type="caution">
    <text evidence="2">The sequence shown here is derived from an EMBL/GenBank/DDBJ whole genome shotgun (WGS) entry which is preliminary data.</text>
</comment>
<dbReference type="Proteomes" id="UP001201812">
    <property type="component" value="Unassembled WGS sequence"/>
</dbReference>
<proteinExistence type="predicted"/>
<reference evidence="2" key="1">
    <citation type="submission" date="2022-01" db="EMBL/GenBank/DDBJ databases">
        <title>Genome Sequence Resource for Two Populations of Ditylenchus destructor, the Migratory Endoparasitic Phytonematode.</title>
        <authorList>
            <person name="Zhang H."/>
            <person name="Lin R."/>
            <person name="Xie B."/>
        </authorList>
    </citation>
    <scope>NUCLEOTIDE SEQUENCE</scope>
    <source>
        <strain evidence="2">BazhouSP</strain>
    </source>
</reference>
<keyword evidence="3" id="KW-1185">Reference proteome</keyword>